<dbReference type="OrthoDB" id="2679825at2759"/>
<dbReference type="EMBL" id="AZGZ01000003">
    <property type="protein sequence ID" value="KZZ96265.1"/>
    <property type="molecule type" value="Genomic_DNA"/>
</dbReference>
<keyword evidence="2" id="KW-1185">Reference proteome</keyword>
<sequence length="176" mass="20175">MLSLNSNNEYRDRVYVALYGPSDPLCKKSPESFQWAFHVSPKTAPHGSFQTARYQLKKRVSLKSDGTEKIHWNSEQEFGLDAGPDDLVVEVQIGGIKATRYEFEECLREDPTFNDRVWMQQALLNMARENVLTKTSILSWEVIEKTVINYYVEQLEQGTRGTASMPFDLMPFAIAT</sequence>
<evidence type="ECO:0000313" key="2">
    <source>
        <dbReference type="Proteomes" id="UP000242877"/>
    </source>
</evidence>
<gene>
    <name evidence="1" type="ORF">AAP_01038</name>
</gene>
<organism evidence="1 2">
    <name type="scientific">Ascosphaera apis ARSEF 7405</name>
    <dbReference type="NCBI Taxonomy" id="392613"/>
    <lineage>
        <taxon>Eukaryota</taxon>
        <taxon>Fungi</taxon>
        <taxon>Dikarya</taxon>
        <taxon>Ascomycota</taxon>
        <taxon>Pezizomycotina</taxon>
        <taxon>Eurotiomycetes</taxon>
        <taxon>Eurotiomycetidae</taxon>
        <taxon>Onygenales</taxon>
        <taxon>Ascosphaeraceae</taxon>
        <taxon>Ascosphaera</taxon>
    </lineage>
</organism>
<proteinExistence type="predicted"/>
<evidence type="ECO:0000313" key="1">
    <source>
        <dbReference type="EMBL" id="KZZ96265.1"/>
    </source>
</evidence>
<dbReference type="InterPro" id="IPR054208">
    <property type="entry name" value="DUF6914"/>
</dbReference>
<comment type="caution">
    <text evidence="1">The sequence shown here is derived from an EMBL/GenBank/DDBJ whole genome shotgun (WGS) entry which is preliminary data.</text>
</comment>
<accession>A0A168C811</accession>
<dbReference type="Pfam" id="PF21858">
    <property type="entry name" value="DUF6914"/>
    <property type="match status" value="1"/>
</dbReference>
<name>A0A168C811_9EURO</name>
<dbReference type="VEuPathDB" id="FungiDB:AAP_01038"/>
<dbReference type="AlphaFoldDB" id="A0A168C811"/>
<reference evidence="1 2" key="1">
    <citation type="journal article" date="2016" name="Genome Biol. Evol.">
        <title>Divergent and convergent evolution of fungal pathogenicity.</title>
        <authorList>
            <person name="Shang Y."/>
            <person name="Xiao G."/>
            <person name="Zheng P."/>
            <person name="Cen K."/>
            <person name="Zhan S."/>
            <person name="Wang C."/>
        </authorList>
    </citation>
    <scope>NUCLEOTIDE SEQUENCE [LARGE SCALE GENOMIC DNA]</scope>
    <source>
        <strain evidence="1 2">ARSEF 7405</strain>
    </source>
</reference>
<protein>
    <submittedName>
        <fullName evidence="1">Uncharacterized protein</fullName>
    </submittedName>
</protein>
<dbReference type="Proteomes" id="UP000242877">
    <property type="component" value="Unassembled WGS sequence"/>
</dbReference>